<dbReference type="Gene3D" id="1.10.10.60">
    <property type="entry name" value="Homeodomain-like"/>
    <property type="match status" value="1"/>
</dbReference>
<dbReference type="SMART" id="SM00448">
    <property type="entry name" value="REC"/>
    <property type="match status" value="1"/>
</dbReference>
<name>A0A1N7HLM1_9RHOB</name>
<evidence type="ECO:0000256" key="3">
    <source>
        <dbReference type="ARBA" id="ARBA00015308"/>
    </source>
</evidence>
<dbReference type="InterPro" id="IPR003593">
    <property type="entry name" value="AAA+_ATPase"/>
</dbReference>
<keyword evidence="6" id="KW-0067">ATP-binding</keyword>
<feature type="domain" description="Response regulatory" evidence="13">
    <location>
        <begin position="4"/>
        <end position="118"/>
    </location>
</feature>
<comment type="subunit">
    <text evidence="2">Interacts with sigma-54.</text>
</comment>
<evidence type="ECO:0000313" key="15">
    <source>
        <dbReference type="Proteomes" id="UP000186019"/>
    </source>
</evidence>
<dbReference type="CDD" id="cd00009">
    <property type="entry name" value="AAA"/>
    <property type="match status" value="1"/>
</dbReference>
<keyword evidence="9" id="KW-0010">Activator</keyword>
<keyword evidence="5" id="KW-0547">Nucleotide-binding</keyword>
<dbReference type="CDD" id="cd17549">
    <property type="entry name" value="REC_DctD-like"/>
    <property type="match status" value="1"/>
</dbReference>
<feature type="domain" description="Sigma-54 factor interaction" evidence="12">
    <location>
        <begin position="144"/>
        <end position="373"/>
    </location>
</feature>
<dbReference type="FunFam" id="3.40.50.2300:FF:000018">
    <property type="entry name" value="DNA-binding transcriptional regulator NtrC"/>
    <property type="match status" value="1"/>
</dbReference>
<dbReference type="SMART" id="SM00382">
    <property type="entry name" value="AAA"/>
    <property type="match status" value="1"/>
</dbReference>
<dbReference type="GO" id="GO:0006355">
    <property type="term" value="P:regulation of DNA-templated transcription"/>
    <property type="evidence" value="ECO:0007669"/>
    <property type="project" value="InterPro"/>
</dbReference>
<evidence type="ECO:0000256" key="11">
    <source>
        <dbReference type="PROSITE-ProRule" id="PRU00169"/>
    </source>
</evidence>
<dbReference type="PROSITE" id="PS50110">
    <property type="entry name" value="RESPONSE_REGULATORY"/>
    <property type="match status" value="1"/>
</dbReference>
<dbReference type="SUPFAM" id="SSF52540">
    <property type="entry name" value="P-loop containing nucleoside triphosphate hydrolases"/>
    <property type="match status" value="1"/>
</dbReference>
<protein>
    <recommendedName>
        <fullName evidence="3">Nif-specific regulatory protein</fullName>
    </recommendedName>
</protein>
<dbReference type="Pfam" id="PF00158">
    <property type="entry name" value="Sigma54_activat"/>
    <property type="match status" value="1"/>
</dbReference>
<reference evidence="15" key="1">
    <citation type="submission" date="2017-01" db="EMBL/GenBank/DDBJ databases">
        <authorList>
            <person name="Varghese N."/>
            <person name="Submissions S."/>
        </authorList>
    </citation>
    <scope>NUCLEOTIDE SEQUENCE [LARGE SCALE GENOMIC DNA]</scope>
    <source>
        <strain evidence="15">DSM 29590</strain>
    </source>
</reference>
<dbReference type="AlphaFoldDB" id="A0A1N7HLM1"/>
<dbReference type="GO" id="GO:0000160">
    <property type="term" value="P:phosphorelay signal transduction system"/>
    <property type="evidence" value="ECO:0007669"/>
    <property type="project" value="UniProtKB-KW"/>
</dbReference>
<evidence type="ECO:0000256" key="5">
    <source>
        <dbReference type="ARBA" id="ARBA00022741"/>
    </source>
</evidence>
<dbReference type="Gene3D" id="3.40.50.300">
    <property type="entry name" value="P-loop containing nucleotide triphosphate hydrolases"/>
    <property type="match status" value="1"/>
</dbReference>
<dbReference type="OrthoDB" id="9802388at2"/>
<dbReference type="GO" id="GO:0043565">
    <property type="term" value="F:sequence-specific DNA binding"/>
    <property type="evidence" value="ECO:0007669"/>
    <property type="project" value="InterPro"/>
</dbReference>
<evidence type="ECO:0000256" key="9">
    <source>
        <dbReference type="ARBA" id="ARBA00023159"/>
    </source>
</evidence>
<gene>
    <name evidence="14" type="ORF">SAMN05421666_3338</name>
</gene>
<dbReference type="Pfam" id="PF00072">
    <property type="entry name" value="Response_reg"/>
    <property type="match status" value="1"/>
</dbReference>
<dbReference type="SUPFAM" id="SSF52172">
    <property type="entry name" value="CheY-like"/>
    <property type="match status" value="1"/>
</dbReference>
<dbReference type="InterPro" id="IPR001789">
    <property type="entry name" value="Sig_transdc_resp-reg_receiver"/>
</dbReference>
<dbReference type="GO" id="GO:0005524">
    <property type="term" value="F:ATP binding"/>
    <property type="evidence" value="ECO:0007669"/>
    <property type="project" value="UniProtKB-KW"/>
</dbReference>
<keyword evidence="7" id="KW-0902">Two-component regulatory system</keyword>
<accession>A0A1N7HLM1</accession>
<dbReference type="PROSITE" id="PS00675">
    <property type="entry name" value="SIGMA54_INTERACT_1"/>
    <property type="match status" value="1"/>
</dbReference>
<proteinExistence type="predicted"/>
<keyword evidence="15" id="KW-1185">Reference proteome</keyword>
<dbReference type="Pfam" id="PF25601">
    <property type="entry name" value="AAA_lid_14"/>
    <property type="match status" value="1"/>
</dbReference>
<dbReference type="Gene3D" id="3.40.50.2300">
    <property type="match status" value="1"/>
</dbReference>
<evidence type="ECO:0000256" key="2">
    <source>
        <dbReference type="ARBA" id="ARBA00011135"/>
    </source>
</evidence>
<keyword evidence="8" id="KW-0805">Transcription regulation</keyword>
<keyword evidence="10" id="KW-0804">Transcription</keyword>
<evidence type="ECO:0000259" key="12">
    <source>
        <dbReference type="PROSITE" id="PS50045"/>
    </source>
</evidence>
<dbReference type="Proteomes" id="UP000186019">
    <property type="component" value="Unassembled WGS sequence"/>
</dbReference>
<dbReference type="InterPro" id="IPR027417">
    <property type="entry name" value="P-loop_NTPase"/>
</dbReference>
<evidence type="ECO:0000313" key="14">
    <source>
        <dbReference type="EMBL" id="SIS25661.1"/>
    </source>
</evidence>
<dbReference type="PANTHER" id="PTHR32071:SF57">
    <property type="entry name" value="C4-DICARBOXYLATE TRANSPORT TRANSCRIPTIONAL REGULATORY PROTEIN DCTD"/>
    <property type="match status" value="1"/>
</dbReference>
<dbReference type="PROSITE" id="PS50045">
    <property type="entry name" value="SIGMA54_INTERACT_4"/>
    <property type="match status" value="1"/>
</dbReference>
<dbReference type="InterPro" id="IPR002197">
    <property type="entry name" value="HTH_Fis"/>
</dbReference>
<evidence type="ECO:0000259" key="13">
    <source>
        <dbReference type="PROSITE" id="PS50110"/>
    </source>
</evidence>
<dbReference type="InterPro" id="IPR025662">
    <property type="entry name" value="Sigma_54_int_dom_ATP-bd_1"/>
</dbReference>
<evidence type="ECO:0000256" key="7">
    <source>
        <dbReference type="ARBA" id="ARBA00023012"/>
    </source>
</evidence>
<dbReference type="STRING" id="573024.SAMN05216208_3314"/>
<dbReference type="InterPro" id="IPR011006">
    <property type="entry name" value="CheY-like_superfamily"/>
</dbReference>
<keyword evidence="4 11" id="KW-0597">Phosphoprotein</keyword>
<dbReference type="InterPro" id="IPR058031">
    <property type="entry name" value="AAA_lid_NorR"/>
</dbReference>
<dbReference type="SUPFAM" id="SSF46689">
    <property type="entry name" value="Homeodomain-like"/>
    <property type="match status" value="1"/>
</dbReference>
<dbReference type="EMBL" id="FTNV01000004">
    <property type="protein sequence ID" value="SIS25661.1"/>
    <property type="molecule type" value="Genomic_DNA"/>
</dbReference>
<dbReference type="Pfam" id="PF02954">
    <property type="entry name" value="HTH_8"/>
    <property type="match status" value="1"/>
</dbReference>
<dbReference type="InterPro" id="IPR009057">
    <property type="entry name" value="Homeodomain-like_sf"/>
</dbReference>
<dbReference type="Gene3D" id="1.10.8.60">
    <property type="match status" value="1"/>
</dbReference>
<dbReference type="FunFam" id="3.40.50.300:FF:000006">
    <property type="entry name" value="DNA-binding transcriptional regulator NtrC"/>
    <property type="match status" value="1"/>
</dbReference>
<sequence>MKDEVLFVDDEEELRFSAAQTLKLAGLTASAVGDAELALARLARDFPGVLITDIRMPGMDGMTLMRRALEIDPSLPVIIVTGNGDVELAVQAMRDGAYDFLEKPYDPAHLVHVVRRALEKRRLTLENRSLRNQVGGRDVIEARLIGRSDVMVRLREQLRAVSATEADVLITGETGTGKEVIARALHRASARQGKPFVHINCAALPRDLVEIELFGHVAGAFAGAHRTRYGKLEHGRGGTVFLDEIDSLDTGVQAKFLQAIQSRQITPLGSNDPVDLDVRFVAASKDRLEDAVEEGRFRSDLFYRLNVVTLRAPALAERRADIPLLFVHLVGEAAARYKRPVPDVDPAMLAAAAARDWSGNVRELRNAADRYVLGLPAETAPGAASAPAGSLPAQMAAHERALIAAALGANNGALKPTYEALGISRKALYEKMQKHGLDRGTYS</sequence>
<feature type="modified residue" description="4-aspartylphosphate" evidence="11">
    <location>
        <position position="53"/>
    </location>
</feature>
<evidence type="ECO:0000256" key="10">
    <source>
        <dbReference type="ARBA" id="ARBA00023163"/>
    </source>
</evidence>
<organism evidence="14 15">
    <name type="scientific">Roseovarius nanhaiticus</name>
    <dbReference type="NCBI Taxonomy" id="573024"/>
    <lineage>
        <taxon>Bacteria</taxon>
        <taxon>Pseudomonadati</taxon>
        <taxon>Pseudomonadota</taxon>
        <taxon>Alphaproteobacteria</taxon>
        <taxon>Rhodobacterales</taxon>
        <taxon>Roseobacteraceae</taxon>
        <taxon>Roseovarius</taxon>
    </lineage>
</organism>
<evidence type="ECO:0000256" key="6">
    <source>
        <dbReference type="ARBA" id="ARBA00022840"/>
    </source>
</evidence>
<dbReference type="RefSeq" id="WP_076535444.1">
    <property type="nucleotide sequence ID" value="NZ_CANNEL010000008.1"/>
</dbReference>
<evidence type="ECO:0000256" key="4">
    <source>
        <dbReference type="ARBA" id="ARBA00022553"/>
    </source>
</evidence>
<dbReference type="PANTHER" id="PTHR32071">
    <property type="entry name" value="TRANSCRIPTIONAL REGULATORY PROTEIN"/>
    <property type="match status" value="1"/>
</dbReference>
<evidence type="ECO:0000256" key="1">
    <source>
        <dbReference type="ARBA" id="ARBA00002167"/>
    </source>
</evidence>
<comment type="function">
    <text evidence="1">Required for activation of most nif operons, which are directly involved in nitrogen fixation.</text>
</comment>
<evidence type="ECO:0000256" key="8">
    <source>
        <dbReference type="ARBA" id="ARBA00023015"/>
    </source>
</evidence>
<dbReference type="InterPro" id="IPR002078">
    <property type="entry name" value="Sigma_54_int"/>
</dbReference>